<accession>A0A8S4QLI1</accession>
<evidence type="ECO:0000313" key="1">
    <source>
        <dbReference type="EMBL" id="CAH2210919.1"/>
    </source>
</evidence>
<comment type="caution">
    <text evidence="1">The sequence shown here is derived from an EMBL/GenBank/DDBJ whole genome shotgun (WGS) entry which is preliminary data.</text>
</comment>
<organism evidence="1 2">
    <name type="scientific">Pararge aegeria aegeria</name>
    <dbReference type="NCBI Taxonomy" id="348720"/>
    <lineage>
        <taxon>Eukaryota</taxon>
        <taxon>Metazoa</taxon>
        <taxon>Ecdysozoa</taxon>
        <taxon>Arthropoda</taxon>
        <taxon>Hexapoda</taxon>
        <taxon>Insecta</taxon>
        <taxon>Pterygota</taxon>
        <taxon>Neoptera</taxon>
        <taxon>Endopterygota</taxon>
        <taxon>Lepidoptera</taxon>
        <taxon>Glossata</taxon>
        <taxon>Ditrysia</taxon>
        <taxon>Papilionoidea</taxon>
        <taxon>Nymphalidae</taxon>
        <taxon>Satyrinae</taxon>
        <taxon>Satyrini</taxon>
        <taxon>Parargina</taxon>
        <taxon>Pararge</taxon>
    </lineage>
</organism>
<reference evidence="1" key="1">
    <citation type="submission" date="2022-03" db="EMBL/GenBank/DDBJ databases">
        <authorList>
            <person name="Lindestad O."/>
        </authorList>
    </citation>
    <scope>NUCLEOTIDE SEQUENCE</scope>
</reference>
<gene>
    <name evidence="1" type="primary">jg7574</name>
    <name evidence="1" type="ORF">PAEG_LOCUS2776</name>
</gene>
<dbReference type="Proteomes" id="UP000838756">
    <property type="component" value="Unassembled WGS sequence"/>
</dbReference>
<proteinExistence type="predicted"/>
<name>A0A8S4QLI1_9NEOP</name>
<sequence>MKILRWAAGVLDKVRNEHIRGSYKVGAPRRGDDHAVRKTLALPENKRKRGRPASTTVAKDIKNANLIDVTTQDRESWRRKTRKADPK</sequence>
<evidence type="ECO:0000313" key="2">
    <source>
        <dbReference type="Proteomes" id="UP000838756"/>
    </source>
</evidence>
<dbReference type="OrthoDB" id="424543at2759"/>
<protein>
    <submittedName>
        <fullName evidence="1">Jg7574 protein</fullName>
    </submittedName>
</protein>
<dbReference type="EMBL" id="CAKXAJ010008647">
    <property type="protein sequence ID" value="CAH2210919.1"/>
    <property type="molecule type" value="Genomic_DNA"/>
</dbReference>
<keyword evidence="2" id="KW-1185">Reference proteome</keyword>
<dbReference type="AlphaFoldDB" id="A0A8S4QLI1"/>